<feature type="region of interest" description="Disordered" evidence="2">
    <location>
        <begin position="136"/>
        <end position="214"/>
    </location>
</feature>
<accession>A0A9P7AGA9</accession>
<feature type="compositionally biased region" description="Polar residues" evidence="2">
    <location>
        <begin position="309"/>
        <end position="319"/>
    </location>
</feature>
<dbReference type="OrthoDB" id="3203770at2759"/>
<feature type="compositionally biased region" description="Polar residues" evidence="2">
    <location>
        <begin position="336"/>
        <end position="352"/>
    </location>
</feature>
<feature type="compositionally biased region" description="Polar residues" evidence="2">
    <location>
        <begin position="69"/>
        <end position="79"/>
    </location>
</feature>
<proteinExistence type="predicted"/>
<gene>
    <name evidence="3" type="ORF">HD556DRAFT_1246204</name>
</gene>
<feature type="region of interest" description="Disordered" evidence="2">
    <location>
        <begin position="1"/>
        <end position="24"/>
    </location>
</feature>
<organism evidence="3 4">
    <name type="scientific">Suillus plorans</name>
    <dbReference type="NCBI Taxonomy" id="116603"/>
    <lineage>
        <taxon>Eukaryota</taxon>
        <taxon>Fungi</taxon>
        <taxon>Dikarya</taxon>
        <taxon>Basidiomycota</taxon>
        <taxon>Agaricomycotina</taxon>
        <taxon>Agaricomycetes</taxon>
        <taxon>Agaricomycetidae</taxon>
        <taxon>Boletales</taxon>
        <taxon>Suillineae</taxon>
        <taxon>Suillaceae</taxon>
        <taxon>Suillus</taxon>
    </lineage>
</organism>
<feature type="compositionally biased region" description="Low complexity" evidence="2">
    <location>
        <begin position="80"/>
        <end position="92"/>
    </location>
</feature>
<evidence type="ECO:0000313" key="4">
    <source>
        <dbReference type="Proteomes" id="UP000719766"/>
    </source>
</evidence>
<evidence type="ECO:0000256" key="1">
    <source>
        <dbReference type="SAM" id="Coils"/>
    </source>
</evidence>
<evidence type="ECO:0000313" key="3">
    <source>
        <dbReference type="EMBL" id="KAG1787832.1"/>
    </source>
</evidence>
<feature type="compositionally biased region" description="Polar residues" evidence="2">
    <location>
        <begin position="139"/>
        <end position="157"/>
    </location>
</feature>
<name>A0A9P7AGA9_9AGAM</name>
<comment type="caution">
    <text evidence="3">The sequence shown here is derived from an EMBL/GenBank/DDBJ whole genome shotgun (WGS) entry which is preliminary data.</text>
</comment>
<feature type="compositionally biased region" description="Basic and acidic residues" evidence="2">
    <location>
        <begin position="38"/>
        <end position="61"/>
    </location>
</feature>
<dbReference type="AlphaFoldDB" id="A0A9P7AGA9"/>
<dbReference type="Proteomes" id="UP000719766">
    <property type="component" value="Unassembled WGS sequence"/>
</dbReference>
<dbReference type="EMBL" id="JABBWE010000074">
    <property type="protein sequence ID" value="KAG1787832.1"/>
    <property type="molecule type" value="Genomic_DNA"/>
</dbReference>
<dbReference type="RefSeq" id="XP_041155138.1">
    <property type="nucleotide sequence ID" value="XM_041298591.1"/>
</dbReference>
<dbReference type="GeneID" id="64592355"/>
<feature type="region of interest" description="Disordered" evidence="2">
    <location>
        <begin position="38"/>
        <end position="121"/>
    </location>
</feature>
<keyword evidence="4" id="KW-1185">Reference proteome</keyword>
<sequence length="713" mass="77117">MSPETSTQPSRPSKPITRSSIRHSLNFTSVGKALADVINKESRDREKPNEKALKKSKDSSRRLSAIALMNSSAIPQANATVTVSSKSKSPTPGHAKEDASPSKTITRSTRRQSGLLRPAPACDDMGIKVLDAVGVSPSMKRSSSLRPRTAPAPTSSALPKYRPKSTLIESVLPKKPVSPPRSSTRRRLSSSEEEDKVHSLRSKGNVEEKKLKSSISPLPHKALTVKVNLPNLTPPSTPSKICKLSTPKKTSPAKVESARPGKITKTTTISSASKSNIARPPSSSSSHSSVCSQSSPQTPSKSSFGFGRSKNNQISSPLRSTGRPAPESPLAHHTRQNSTPALGRDTTPTPLSQLAEEDSEDSIEADDVELLLAPAAPLGAPTPAIPRIRAVQLQYNESEPETPLRPSHFLPTRANLSYLSPVPPTSQSTPGLRPPKAHSTNRSSIMSWEQLANDGSQVIAQEEVEKMLSEIQAPFTPIGPSPNVSVLALEVPESPCLSALPSPSGYGSISQVLLPDVTPSPAVHHFNQVFDTSTELPAPMDSGTVTLLRLQVASAENTAKERLVRLQELEEQLHAAKHSRVQETEELAKQVSFLEQQLHISVEARERLDEERSAFTASLQDQLCHAEASSKQASNAAFARGQEEAAASWAELLNQKQQKWEVCSLAREIKVEWGSVREQAEAEQEFLQASRETLRVFLAMLDQGQKQVQCLLA</sequence>
<feature type="compositionally biased region" description="Low complexity" evidence="2">
    <location>
        <begin position="263"/>
        <end position="303"/>
    </location>
</feature>
<protein>
    <submittedName>
        <fullName evidence="3">Uncharacterized protein</fullName>
    </submittedName>
</protein>
<feature type="region of interest" description="Disordered" evidence="2">
    <location>
        <begin position="421"/>
        <end position="440"/>
    </location>
</feature>
<reference evidence="3" key="1">
    <citation type="journal article" date="2020" name="New Phytol.">
        <title>Comparative genomics reveals dynamic genome evolution in host specialist ectomycorrhizal fungi.</title>
        <authorList>
            <person name="Lofgren L.A."/>
            <person name="Nguyen N.H."/>
            <person name="Vilgalys R."/>
            <person name="Ruytinx J."/>
            <person name="Liao H.L."/>
            <person name="Branco S."/>
            <person name="Kuo A."/>
            <person name="LaButti K."/>
            <person name="Lipzen A."/>
            <person name="Andreopoulos W."/>
            <person name="Pangilinan J."/>
            <person name="Riley R."/>
            <person name="Hundley H."/>
            <person name="Na H."/>
            <person name="Barry K."/>
            <person name="Grigoriev I.V."/>
            <person name="Stajich J.E."/>
            <person name="Kennedy P.G."/>
        </authorList>
    </citation>
    <scope>NUCLEOTIDE SEQUENCE</scope>
    <source>
        <strain evidence="3">S12</strain>
    </source>
</reference>
<keyword evidence="1" id="KW-0175">Coiled coil</keyword>
<feature type="coiled-coil region" evidence="1">
    <location>
        <begin position="552"/>
        <end position="586"/>
    </location>
</feature>
<evidence type="ECO:0000256" key="2">
    <source>
        <dbReference type="SAM" id="MobiDB-lite"/>
    </source>
</evidence>
<feature type="region of interest" description="Disordered" evidence="2">
    <location>
        <begin position="227"/>
        <end position="363"/>
    </location>
</feature>